<feature type="compositionally biased region" description="Low complexity" evidence="5">
    <location>
        <begin position="658"/>
        <end position="674"/>
    </location>
</feature>
<dbReference type="GO" id="GO:0012505">
    <property type="term" value="C:endomembrane system"/>
    <property type="evidence" value="ECO:0007669"/>
    <property type="project" value="UniProtKB-SubCell"/>
</dbReference>
<keyword evidence="4 6" id="KW-0472">Membrane</keyword>
<feature type="domain" description="DUF202" evidence="7">
    <location>
        <begin position="83"/>
        <end position="168"/>
    </location>
</feature>
<accession>A0AAV9Z645</accession>
<dbReference type="EMBL" id="JAWWNJ010000198">
    <property type="protein sequence ID" value="KAK6971975.1"/>
    <property type="molecule type" value="Genomic_DNA"/>
</dbReference>
<feature type="region of interest" description="Disordered" evidence="5">
    <location>
        <begin position="862"/>
        <end position="949"/>
    </location>
</feature>
<feature type="region of interest" description="Disordered" evidence="5">
    <location>
        <begin position="798"/>
        <end position="828"/>
    </location>
</feature>
<evidence type="ECO:0000259" key="7">
    <source>
        <dbReference type="Pfam" id="PF02656"/>
    </source>
</evidence>
<reference evidence="8 9" key="1">
    <citation type="journal article" date="2024" name="J Genomics">
        <title>Draft genome sequencing and assembly of Favolaschia claudopus CIRM-BRFM 2984 isolated from oak limbs.</title>
        <authorList>
            <person name="Navarro D."/>
            <person name="Drula E."/>
            <person name="Chaduli D."/>
            <person name="Cazenave R."/>
            <person name="Ahrendt S."/>
            <person name="Wang J."/>
            <person name="Lipzen A."/>
            <person name="Daum C."/>
            <person name="Barry K."/>
            <person name="Grigoriev I.V."/>
            <person name="Favel A."/>
            <person name="Rosso M.N."/>
            <person name="Martin F."/>
        </authorList>
    </citation>
    <scope>NUCLEOTIDE SEQUENCE [LARGE SCALE GENOMIC DNA]</scope>
    <source>
        <strain evidence="8 9">CIRM-BRFM 2984</strain>
    </source>
</reference>
<feature type="compositionally biased region" description="Low complexity" evidence="5">
    <location>
        <begin position="897"/>
        <end position="911"/>
    </location>
</feature>
<keyword evidence="2 6" id="KW-0812">Transmembrane</keyword>
<keyword evidence="9" id="KW-1185">Reference proteome</keyword>
<feature type="region of interest" description="Disordered" evidence="5">
    <location>
        <begin position="1"/>
        <end position="20"/>
    </location>
</feature>
<feature type="transmembrane region" description="Helical" evidence="6">
    <location>
        <begin position="146"/>
        <end position="166"/>
    </location>
</feature>
<protein>
    <recommendedName>
        <fullName evidence="7">DUF202 domain-containing protein</fullName>
    </recommendedName>
</protein>
<dbReference type="PANTHER" id="PTHR31252">
    <property type="entry name" value="DUF4419 DOMAIN-CONTAINING PROTEIN"/>
    <property type="match status" value="1"/>
</dbReference>
<evidence type="ECO:0000313" key="8">
    <source>
        <dbReference type="EMBL" id="KAK6971975.1"/>
    </source>
</evidence>
<dbReference type="Proteomes" id="UP001362999">
    <property type="component" value="Unassembled WGS sequence"/>
</dbReference>
<name>A0AAV9Z645_9AGAR</name>
<feature type="region of interest" description="Disordered" evidence="5">
    <location>
        <begin position="658"/>
        <end position="739"/>
    </location>
</feature>
<evidence type="ECO:0000256" key="5">
    <source>
        <dbReference type="SAM" id="MobiDB-lite"/>
    </source>
</evidence>
<evidence type="ECO:0000256" key="4">
    <source>
        <dbReference type="ARBA" id="ARBA00023136"/>
    </source>
</evidence>
<feature type="transmembrane region" description="Helical" evidence="6">
    <location>
        <begin position="92"/>
        <end position="113"/>
    </location>
</feature>
<comment type="subcellular location">
    <subcellularLocation>
        <location evidence="1">Endomembrane system</location>
        <topology evidence="1">Multi-pass membrane protein</topology>
    </subcellularLocation>
</comment>
<feature type="compositionally biased region" description="Low complexity" evidence="5">
    <location>
        <begin position="880"/>
        <end position="890"/>
    </location>
</feature>
<dbReference type="AlphaFoldDB" id="A0AAV9Z645"/>
<evidence type="ECO:0000256" key="1">
    <source>
        <dbReference type="ARBA" id="ARBA00004127"/>
    </source>
</evidence>
<keyword evidence="3 6" id="KW-1133">Transmembrane helix</keyword>
<dbReference type="InterPro" id="IPR003807">
    <property type="entry name" value="DUF202"/>
</dbReference>
<feature type="transmembrane region" description="Helical" evidence="6">
    <location>
        <begin position="178"/>
        <end position="201"/>
    </location>
</feature>
<dbReference type="InterPro" id="IPR025533">
    <property type="entry name" value="DUF4419"/>
</dbReference>
<dbReference type="Pfam" id="PF14388">
    <property type="entry name" value="DUF4419"/>
    <property type="match status" value="1"/>
</dbReference>
<evidence type="ECO:0000313" key="9">
    <source>
        <dbReference type="Proteomes" id="UP001362999"/>
    </source>
</evidence>
<feature type="compositionally biased region" description="Basic and acidic residues" evidence="5">
    <location>
        <begin position="808"/>
        <end position="825"/>
    </location>
</feature>
<dbReference type="PANTHER" id="PTHR31252:SF11">
    <property type="entry name" value="DUF4419 DOMAIN-CONTAINING PROTEIN"/>
    <property type="match status" value="1"/>
</dbReference>
<evidence type="ECO:0000256" key="2">
    <source>
        <dbReference type="ARBA" id="ARBA00022692"/>
    </source>
</evidence>
<dbReference type="Pfam" id="PF02656">
    <property type="entry name" value="DUF202"/>
    <property type="match status" value="1"/>
</dbReference>
<comment type="caution">
    <text evidence="8">The sequence shown here is derived from an EMBL/GenBank/DDBJ whole genome shotgun (WGS) entry which is preliminary data.</text>
</comment>
<sequence>MSTSTSTTPYPPWLPPEEHTPLLRRSSASSYAELPMSRTPSSRISLPFDMDIMTMENIEVDVEAPPRSFPISLVLENSGSVARDHLASERTFLAYMRTSLAVAFAAVALLQLLTLSGHTEKALNQHGIVTETESPLTKLKSYTRPLAAASLVLALFVLILGVYRYFTIQLALTEGKFPATRIPIGVIAFSIGGIICAVFVLPEIHGNKGISLMFYGDNWLSGAKLPTSLSSSWPSTAPCVLEGLSRRPPTSLASQAMPITVSLPSPTPTSSKSVSPVTPAQILARACPDQSKQVDKILHCCIGGWQGRHDTQFKIVPNERGFVNTVLTAYTGNYALVLRPDDVWLAVISQFALYVHANPDVLGGKASFGARRGEGKPFEIAEPSSAAPISTQMGEVMEETVLDAAVREWIRPDFSTTTANDVAVGSIMMLAPSAPKDLFTAEPILKSSGGIPRVTLEGEKKDWEAIVEKLKTLKDYGPRGWAWFYLLNNVVTNMVKTFDDAASAKTTKFWEQIVVQAKEGKGGKSRLGGWVTAFCLLAADGKWRTPEIKMNIPKSKSPSSMPATRFWITYSPGFKSDVTLDNTPYPVLDIHDLPAGYAVVDIALKNGPHCSLLAGLTGVGFSSSRDSTLSPSGRNDTVRPVVAWWMYSEKFGAAAPAPEEPAALAREEPPAAAEDAAHPVPPPAFDTDAALSPNPPDPNHDYPIGLTQSLSFSASAAPEDPAPPATNGGTPSNLWGENLAQPSVFDNPVRNDFWDTNREPTSSGQGQYTFDDDGFGGDGSGAGSKVKFDLTPAVESVEPTTDFLTFGNERDKPEDEEERAEREEMQWGGVYISSPAEGAAAPTTTDYDSAAAAALASDFKLDLDFSGPGAMDSAFLDSTPAAETPAAAEPEAPPAEAPAATEEAAPAAEPEANAEPEEEDKPAAGAKGKKGGKAGGAGGGKGKKGGKKK</sequence>
<proteinExistence type="predicted"/>
<gene>
    <name evidence="8" type="ORF">R3P38DRAFT_3379272</name>
</gene>
<evidence type="ECO:0000256" key="3">
    <source>
        <dbReference type="ARBA" id="ARBA00022989"/>
    </source>
</evidence>
<organism evidence="8 9">
    <name type="scientific">Favolaschia claudopus</name>
    <dbReference type="NCBI Taxonomy" id="2862362"/>
    <lineage>
        <taxon>Eukaryota</taxon>
        <taxon>Fungi</taxon>
        <taxon>Dikarya</taxon>
        <taxon>Basidiomycota</taxon>
        <taxon>Agaricomycotina</taxon>
        <taxon>Agaricomycetes</taxon>
        <taxon>Agaricomycetidae</taxon>
        <taxon>Agaricales</taxon>
        <taxon>Marasmiineae</taxon>
        <taxon>Mycenaceae</taxon>
        <taxon>Favolaschia</taxon>
    </lineage>
</organism>
<evidence type="ECO:0000256" key="6">
    <source>
        <dbReference type="SAM" id="Phobius"/>
    </source>
</evidence>